<protein>
    <recommendedName>
        <fullName evidence="3">Serine/threonine protein kinase</fullName>
    </recommendedName>
</protein>
<dbReference type="EMBL" id="LGUT01004227">
    <property type="protein sequence ID" value="KOG56580.1"/>
    <property type="molecule type" value="Genomic_DNA"/>
</dbReference>
<organism evidence="1 2">
    <name type="scientific">Streptomyces varsoviensis</name>
    <dbReference type="NCBI Taxonomy" id="67373"/>
    <lineage>
        <taxon>Bacteria</taxon>
        <taxon>Bacillati</taxon>
        <taxon>Actinomycetota</taxon>
        <taxon>Actinomycetes</taxon>
        <taxon>Kitasatosporales</taxon>
        <taxon>Streptomycetaceae</taxon>
        <taxon>Streptomyces</taxon>
    </lineage>
</organism>
<name>A0ABR5ISX9_9ACTN</name>
<dbReference type="Pfam" id="PF13424">
    <property type="entry name" value="TPR_12"/>
    <property type="match status" value="1"/>
</dbReference>
<gene>
    <name evidence="1" type="ORF">ADK38_43275</name>
</gene>
<evidence type="ECO:0000313" key="2">
    <source>
        <dbReference type="Proteomes" id="UP000037020"/>
    </source>
</evidence>
<dbReference type="Gene3D" id="1.25.40.10">
    <property type="entry name" value="Tetratricopeptide repeat domain"/>
    <property type="match status" value="1"/>
</dbReference>
<comment type="caution">
    <text evidence="1">The sequence shown here is derived from an EMBL/GenBank/DDBJ whole genome shotgun (WGS) entry which is preliminary data.</text>
</comment>
<reference evidence="1 2" key="1">
    <citation type="submission" date="2015-07" db="EMBL/GenBank/DDBJ databases">
        <authorList>
            <person name="Ju K.-S."/>
            <person name="Doroghazi J.R."/>
            <person name="Metcalf W.W."/>
        </authorList>
    </citation>
    <scope>NUCLEOTIDE SEQUENCE [LARGE SCALE GENOMIC DNA]</scope>
    <source>
        <strain evidence="1 2">NRRL B-3589</strain>
    </source>
</reference>
<dbReference type="SUPFAM" id="SSF48452">
    <property type="entry name" value="TPR-like"/>
    <property type="match status" value="1"/>
</dbReference>
<keyword evidence="2" id="KW-1185">Reference proteome</keyword>
<feature type="non-terminal residue" evidence="1">
    <location>
        <position position="1"/>
    </location>
</feature>
<dbReference type="InterPro" id="IPR011990">
    <property type="entry name" value="TPR-like_helical_dom_sf"/>
</dbReference>
<evidence type="ECO:0000313" key="1">
    <source>
        <dbReference type="EMBL" id="KOG56580.1"/>
    </source>
</evidence>
<accession>A0ABR5ISX9</accession>
<proteinExistence type="predicted"/>
<evidence type="ECO:0008006" key="3">
    <source>
        <dbReference type="Google" id="ProtNLM"/>
    </source>
</evidence>
<sequence>REVAVGLGWLGRWTDALAVYREVAQARQRVLGANHPDALASRNDEAHCLEQLGRSTEAVDLYRQVAALRQQRGTLGR</sequence>
<dbReference type="Proteomes" id="UP000037020">
    <property type="component" value="Unassembled WGS sequence"/>
</dbReference>